<dbReference type="CDD" id="cd21089">
    <property type="entry name" value="Trm112-like"/>
    <property type="match status" value="1"/>
</dbReference>
<dbReference type="Gene3D" id="2.20.25.10">
    <property type="match status" value="1"/>
</dbReference>
<evidence type="ECO:0000256" key="1">
    <source>
        <dbReference type="ARBA" id="ARBA00007980"/>
    </source>
</evidence>
<dbReference type="GO" id="GO:0030488">
    <property type="term" value="P:tRNA methylation"/>
    <property type="evidence" value="ECO:0007669"/>
    <property type="project" value="TreeGrafter"/>
</dbReference>
<dbReference type="GO" id="GO:0070476">
    <property type="term" value="P:rRNA (guanine-N7)-methylation"/>
    <property type="evidence" value="ECO:0007669"/>
    <property type="project" value="TreeGrafter"/>
</dbReference>
<dbReference type="SUPFAM" id="SSF158997">
    <property type="entry name" value="Trm112p-like"/>
    <property type="match status" value="1"/>
</dbReference>
<accession>A0A0L0D179</accession>
<dbReference type="Proteomes" id="UP000054408">
    <property type="component" value="Unassembled WGS sequence"/>
</dbReference>
<dbReference type="RefSeq" id="XP_013763091.1">
    <property type="nucleotide sequence ID" value="XM_013907637.1"/>
</dbReference>
<dbReference type="STRING" id="461836.A0A0L0D179"/>
<dbReference type="PANTHER" id="PTHR12773:SF0">
    <property type="entry name" value="MULTIFUNCTIONAL METHYLTRANSFERASE SUBUNIT TRM112-LIKE PROTEIN"/>
    <property type="match status" value="1"/>
</dbReference>
<comment type="similarity">
    <text evidence="1">Belongs to the TRM112 family.</text>
</comment>
<dbReference type="eggNOG" id="KOG1088">
    <property type="taxonomic scope" value="Eukaryota"/>
</dbReference>
<sequence length="125" mass="14000">MRLLTHNLMTCNVGACQTAGTNYPLRIVAEEMQQSEREFSPAFVARMLARLDWSGITAAAEDLSFEGIPAEMPEGAADDDEFLRKLHSLLLEMEVVTGSLVCPHCERKYPIDKTIVNMVLREDEV</sequence>
<protein>
    <submittedName>
        <fullName evidence="2">Uncharacterized protein</fullName>
    </submittedName>
</protein>
<dbReference type="GO" id="GO:0046982">
    <property type="term" value="F:protein heterodimerization activity"/>
    <property type="evidence" value="ECO:0007669"/>
    <property type="project" value="InterPro"/>
</dbReference>
<proteinExistence type="inferred from homology"/>
<organism evidence="2 3">
    <name type="scientific">Thecamonas trahens ATCC 50062</name>
    <dbReference type="NCBI Taxonomy" id="461836"/>
    <lineage>
        <taxon>Eukaryota</taxon>
        <taxon>Apusozoa</taxon>
        <taxon>Apusomonadida</taxon>
        <taxon>Apusomonadidae</taxon>
        <taxon>Thecamonas</taxon>
    </lineage>
</organism>
<dbReference type="EMBL" id="GL349433">
    <property type="protein sequence ID" value="KNC46114.1"/>
    <property type="molecule type" value="Genomic_DNA"/>
</dbReference>
<dbReference type="Pfam" id="PF03966">
    <property type="entry name" value="Trm112p"/>
    <property type="match status" value="1"/>
</dbReference>
<dbReference type="OrthoDB" id="2187549at2759"/>
<evidence type="ECO:0000313" key="3">
    <source>
        <dbReference type="Proteomes" id="UP000054408"/>
    </source>
</evidence>
<evidence type="ECO:0000313" key="2">
    <source>
        <dbReference type="EMBL" id="KNC46114.1"/>
    </source>
</evidence>
<dbReference type="InterPro" id="IPR039127">
    <property type="entry name" value="Trm112"/>
</dbReference>
<keyword evidence="3" id="KW-1185">Reference proteome</keyword>
<dbReference type="AlphaFoldDB" id="A0A0L0D179"/>
<dbReference type="PANTHER" id="PTHR12773">
    <property type="entry name" value="UPF0315 PROTEIN-RELATED"/>
    <property type="match status" value="1"/>
</dbReference>
<gene>
    <name evidence="2" type="ORF">AMSG_00232</name>
</gene>
<name>A0A0L0D179_THETB</name>
<dbReference type="OMA" id="NMLTSKC"/>
<dbReference type="GeneID" id="25560048"/>
<reference evidence="2 3" key="1">
    <citation type="submission" date="2010-05" db="EMBL/GenBank/DDBJ databases">
        <title>The Genome Sequence of Thecamonas trahens ATCC 50062.</title>
        <authorList>
            <consortium name="The Broad Institute Genome Sequencing Platform"/>
            <person name="Russ C."/>
            <person name="Cuomo C."/>
            <person name="Shea T."/>
            <person name="Young S.K."/>
            <person name="Zeng Q."/>
            <person name="Koehrsen M."/>
            <person name="Haas B."/>
            <person name="Borodovsky M."/>
            <person name="Guigo R."/>
            <person name="Alvarado L."/>
            <person name="Berlin A."/>
            <person name="Bochicchio J."/>
            <person name="Borenstein D."/>
            <person name="Chapman S."/>
            <person name="Chen Z."/>
            <person name="Freedman E."/>
            <person name="Gellesch M."/>
            <person name="Goldberg J."/>
            <person name="Griggs A."/>
            <person name="Gujja S."/>
            <person name="Heilman E."/>
            <person name="Heiman D."/>
            <person name="Hepburn T."/>
            <person name="Howarth C."/>
            <person name="Jen D."/>
            <person name="Larson L."/>
            <person name="Mehta T."/>
            <person name="Park D."/>
            <person name="Pearson M."/>
            <person name="Roberts A."/>
            <person name="Saif S."/>
            <person name="Shenoy N."/>
            <person name="Sisk P."/>
            <person name="Stolte C."/>
            <person name="Sykes S."/>
            <person name="Thomson T."/>
            <person name="Walk T."/>
            <person name="White J."/>
            <person name="Yandava C."/>
            <person name="Burger G."/>
            <person name="Gray M.W."/>
            <person name="Holland P.W.H."/>
            <person name="King N."/>
            <person name="Lang F.B.F."/>
            <person name="Roger A.J."/>
            <person name="Ruiz-Trillo I."/>
            <person name="Lander E."/>
            <person name="Nusbaum C."/>
        </authorList>
    </citation>
    <scope>NUCLEOTIDE SEQUENCE [LARGE SCALE GENOMIC DNA]</scope>
    <source>
        <strain evidence="2 3">ATCC 50062</strain>
    </source>
</reference>
<dbReference type="InterPro" id="IPR005651">
    <property type="entry name" value="Trm112-like"/>
</dbReference>